<keyword evidence="4" id="KW-0963">Cytoplasm</keyword>
<dbReference type="InterPro" id="IPR013802">
    <property type="entry name" value="Formiminotransferase_C"/>
</dbReference>
<dbReference type="EC" id="2.1.2.5" evidence="3"/>
<dbReference type="Pfam" id="PF07837">
    <property type="entry name" value="FTCD_N"/>
    <property type="match status" value="1"/>
</dbReference>
<dbReference type="Gene3D" id="3.30.990.10">
    <property type="entry name" value="Formiminotransferase, N-terminal subdomain"/>
    <property type="match status" value="1"/>
</dbReference>
<dbReference type="Pfam" id="PF02971">
    <property type="entry name" value="FTCD"/>
    <property type="match status" value="1"/>
</dbReference>
<protein>
    <recommendedName>
        <fullName evidence="3">glutamate formimidoyltransferase</fullName>
        <ecNumber evidence="3">2.1.2.5</ecNumber>
    </recommendedName>
</protein>
<dbReference type="GO" id="GO:0019557">
    <property type="term" value="P:L-histidine catabolic process to glutamate and formate"/>
    <property type="evidence" value="ECO:0007669"/>
    <property type="project" value="UniProtKB-UniPathway"/>
</dbReference>
<dbReference type="GO" id="GO:0005542">
    <property type="term" value="F:folic acid binding"/>
    <property type="evidence" value="ECO:0007669"/>
    <property type="project" value="UniProtKB-KW"/>
</dbReference>
<dbReference type="InterPro" id="IPR037070">
    <property type="entry name" value="Formiminotransferase_C_sf"/>
</dbReference>
<dbReference type="InterPro" id="IPR022384">
    <property type="entry name" value="FormiminoTrfase_cat_dom_sf"/>
</dbReference>
<evidence type="ECO:0000313" key="10">
    <source>
        <dbReference type="EMBL" id="ANV80177.1"/>
    </source>
</evidence>
<dbReference type="SMART" id="SM01222">
    <property type="entry name" value="FTCD_N"/>
    <property type="match status" value="1"/>
</dbReference>
<comment type="subcellular location">
    <subcellularLocation>
        <location evidence="1">Cytoplasm</location>
    </subcellularLocation>
</comment>
<keyword evidence="6" id="KW-0369">Histidine metabolism</keyword>
<dbReference type="PANTHER" id="PTHR12234:SF0">
    <property type="entry name" value="FORMIMIDOYLTRANSFERASE-CYCLODEAMINASE"/>
    <property type="match status" value="1"/>
</dbReference>
<evidence type="ECO:0000256" key="2">
    <source>
        <dbReference type="ARBA" id="ARBA00005082"/>
    </source>
</evidence>
<feature type="domain" description="Formiminotransferase N-terminal subdomain" evidence="9">
    <location>
        <begin position="4"/>
        <end position="181"/>
    </location>
</feature>
<dbReference type="SMART" id="SM01221">
    <property type="entry name" value="FTCD"/>
    <property type="match status" value="1"/>
</dbReference>
<dbReference type="UniPathway" id="UPA00379">
    <property type="reaction ID" value="UER00555"/>
</dbReference>
<dbReference type="GO" id="GO:0005737">
    <property type="term" value="C:cytoplasm"/>
    <property type="evidence" value="ECO:0007669"/>
    <property type="project" value="UniProtKB-SubCell"/>
</dbReference>
<keyword evidence="7" id="KW-0290">Folate-binding</keyword>
<evidence type="ECO:0000256" key="6">
    <source>
        <dbReference type="ARBA" id="ARBA00022808"/>
    </source>
</evidence>
<evidence type="ECO:0000256" key="7">
    <source>
        <dbReference type="ARBA" id="ARBA00022954"/>
    </source>
</evidence>
<dbReference type="Gene3D" id="3.30.70.670">
    <property type="entry name" value="Formiminotransferase, C-terminal subdomain"/>
    <property type="match status" value="1"/>
</dbReference>
<organism evidence="10">
    <name type="scientific">uncultured Poseidoniia archaeon</name>
    <dbReference type="NCBI Taxonomy" id="1697135"/>
    <lineage>
        <taxon>Archaea</taxon>
        <taxon>Methanobacteriati</taxon>
        <taxon>Thermoplasmatota</taxon>
        <taxon>Candidatus Poseidoniia</taxon>
        <taxon>environmental samples</taxon>
    </lineage>
</organism>
<dbReference type="EMBL" id="KP211877">
    <property type="protein sequence ID" value="ANV80177.1"/>
    <property type="molecule type" value="Genomic_DNA"/>
</dbReference>
<evidence type="ECO:0000256" key="5">
    <source>
        <dbReference type="ARBA" id="ARBA00022679"/>
    </source>
</evidence>
<evidence type="ECO:0000259" key="9">
    <source>
        <dbReference type="SMART" id="SM01222"/>
    </source>
</evidence>
<dbReference type="InterPro" id="IPR051623">
    <property type="entry name" value="FTCD"/>
</dbReference>
<dbReference type="InterPro" id="IPR012886">
    <property type="entry name" value="Formiminotransferase_N"/>
</dbReference>
<comment type="pathway">
    <text evidence="2">Amino-acid degradation; L-histidine degradation into L-glutamate; L-glutamate from N-formimidoyl-L-glutamate (transferase route): step 1/1.</text>
</comment>
<dbReference type="PANTHER" id="PTHR12234">
    <property type="entry name" value="FORMIMINOTRANSFERASE-CYCLODEAMINASE"/>
    <property type="match status" value="1"/>
</dbReference>
<proteinExistence type="predicted"/>
<sequence>MDDVLIECVPNFSEGRNQKTINAIKAAILSVPNITLLDIDVGHDFNRTVITMVGDPNSILMAAIKSSKVAFELIDMQNHSGEHARMGAVDVVPFIPLANASMELCTEIATKYAEAISSEYNVPVYLYGEAATSLDRISLPNIRRGEFEGFSEKIKQKNWMPDYGKPELNEKSGVTATGSRNMLIAYNVNLDTNDKTLANIIAGKIRTSGILKKDEEGNKILDNNGKPLREPGKFKFLQAAGWMFDEDTAQVSMNLLNYDITGFHHVMESIKVEANKLGLKVISSELVGLCPLDAFLEAGKYYSPSNNNFTEKELVDIAIKGLKLDIIDKFIPENNIIEWTISKNRRLENE</sequence>
<evidence type="ECO:0000256" key="3">
    <source>
        <dbReference type="ARBA" id="ARBA00012252"/>
    </source>
</evidence>
<evidence type="ECO:0000259" key="8">
    <source>
        <dbReference type="SMART" id="SM01221"/>
    </source>
</evidence>
<evidence type="ECO:0000256" key="1">
    <source>
        <dbReference type="ARBA" id="ARBA00004496"/>
    </source>
</evidence>
<keyword evidence="5 10" id="KW-0808">Transferase</keyword>
<name>A0A1B1TD17_9ARCH</name>
<dbReference type="AlphaFoldDB" id="A0A1B1TD17"/>
<dbReference type="GO" id="GO:0019556">
    <property type="term" value="P:L-histidine catabolic process to glutamate and formamide"/>
    <property type="evidence" value="ECO:0007669"/>
    <property type="project" value="UniProtKB-UniPathway"/>
</dbReference>
<dbReference type="InterPro" id="IPR004227">
    <property type="entry name" value="Formiminotransferase_cat"/>
</dbReference>
<evidence type="ECO:0000256" key="4">
    <source>
        <dbReference type="ARBA" id="ARBA00022490"/>
    </source>
</evidence>
<dbReference type="NCBIfam" id="TIGR02024">
    <property type="entry name" value="FtcD"/>
    <property type="match status" value="1"/>
</dbReference>
<dbReference type="GO" id="GO:0030409">
    <property type="term" value="F:glutamate formimidoyltransferase activity"/>
    <property type="evidence" value="ECO:0007669"/>
    <property type="project" value="UniProtKB-EC"/>
</dbReference>
<dbReference type="InterPro" id="IPR037064">
    <property type="entry name" value="Formiminotransferase_N_sf"/>
</dbReference>
<feature type="domain" description="Formiminotransferase C-terminal subdomain" evidence="8">
    <location>
        <begin position="182"/>
        <end position="340"/>
    </location>
</feature>
<reference evidence="10" key="1">
    <citation type="journal article" date="2015" name="ISME J.">
        <title>A new class of marine Euryarchaeota group II from the Mediterranean deep chlorophyll maximum.</title>
        <authorList>
            <person name="Martin-Cuadrado A.B."/>
            <person name="Garcia-Heredia I."/>
            <person name="Molto A.G."/>
            <person name="Lopez-Ubeda R."/>
            <person name="Kimes N."/>
            <person name="Lopez-Garcia P."/>
            <person name="Moreira D."/>
            <person name="Rodriguez-Valera F."/>
        </authorList>
    </citation>
    <scope>NUCLEOTIDE SEQUENCE</scope>
</reference>
<reference evidence="10" key="2">
    <citation type="submission" date="2016-12" db="EMBL/GenBank/DDBJ databases">
        <authorList>
            <person name="Song W.-J."/>
            <person name="Kurnit D.M."/>
        </authorList>
    </citation>
    <scope>NUCLEOTIDE SEQUENCE</scope>
</reference>
<accession>A0A1B1TD17</accession>
<dbReference type="SUPFAM" id="SSF55116">
    <property type="entry name" value="Formiminotransferase domain of formiminotransferase-cyclodeaminase"/>
    <property type="match status" value="2"/>
</dbReference>